<dbReference type="Proteomes" id="UP000008370">
    <property type="component" value="Unassembled WGS sequence"/>
</dbReference>
<keyword evidence="2" id="KW-0732">Signal</keyword>
<proteinExistence type="predicted"/>
<dbReference type="OrthoDB" id="10484571at2759"/>
<dbReference type="KEGG" id="pco:PHACADRAFT_206923"/>
<feature type="chain" id="PRO_5003888978" evidence="2">
    <location>
        <begin position="23"/>
        <end position="273"/>
    </location>
</feature>
<name>K5W2I6_PHACS</name>
<dbReference type="AlphaFoldDB" id="K5W2I6"/>
<gene>
    <name evidence="3" type="ORF">PHACADRAFT_206923</name>
</gene>
<feature type="signal peptide" evidence="2">
    <location>
        <begin position="1"/>
        <end position="22"/>
    </location>
</feature>
<evidence type="ECO:0000256" key="2">
    <source>
        <dbReference type="SAM" id="SignalP"/>
    </source>
</evidence>
<evidence type="ECO:0000313" key="3">
    <source>
        <dbReference type="EMBL" id="EKM58083.1"/>
    </source>
</evidence>
<dbReference type="RefSeq" id="XP_007393409.1">
    <property type="nucleotide sequence ID" value="XM_007393347.1"/>
</dbReference>
<evidence type="ECO:0000313" key="4">
    <source>
        <dbReference type="Proteomes" id="UP000008370"/>
    </source>
</evidence>
<protein>
    <submittedName>
        <fullName evidence="3">Uncharacterized protein</fullName>
    </submittedName>
</protein>
<accession>K5W2I6</accession>
<evidence type="ECO:0000256" key="1">
    <source>
        <dbReference type="SAM" id="MobiDB-lite"/>
    </source>
</evidence>
<keyword evidence="4" id="KW-1185">Reference proteome</keyword>
<feature type="region of interest" description="Disordered" evidence="1">
    <location>
        <begin position="54"/>
        <end position="74"/>
    </location>
</feature>
<dbReference type="InParanoid" id="K5W2I6"/>
<dbReference type="EMBL" id="JH930470">
    <property type="protein sequence ID" value="EKM58083.1"/>
    <property type="molecule type" value="Genomic_DNA"/>
</dbReference>
<sequence>MALSSSLLLLALACALFNVSFAWRGLHVNVAEGPAGTLQEMTNAERLTKGLPLKKPRFNRRGGNGQPTPSSAFTSITVPTPSISIIVSIPSTSPTPTVTPGTIACAQATGTIKVTSKDGSLNGHMSPANEEGLYGYTTDASSAVKFTYSSCASAPFDITGEATESEGTTFDLLGGVQDSRSGCFLIGNVPQTEPQSSPMTLPNPLASILGLSASQVSSSIWSVGDRALTAYLPSDGSDTAATPITYNTGTGLFAFNPDGKCTGTDTTFTFVSA</sequence>
<dbReference type="HOGENOM" id="CLU_1019785_0_0_1"/>
<organism evidence="3 4">
    <name type="scientific">Phanerochaete carnosa (strain HHB-10118-sp)</name>
    <name type="common">White-rot fungus</name>
    <name type="synonym">Peniophora carnosa</name>
    <dbReference type="NCBI Taxonomy" id="650164"/>
    <lineage>
        <taxon>Eukaryota</taxon>
        <taxon>Fungi</taxon>
        <taxon>Dikarya</taxon>
        <taxon>Basidiomycota</taxon>
        <taxon>Agaricomycotina</taxon>
        <taxon>Agaricomycetes</taxon>
        <taxon>Polyporales</taxon>
        <taxon>Phanerochaetaceae</taxon>
        <taxon>Phanerochaete</taxon>
    </lineage>
</organism>
<reference evidence="3 4" key="1">
    <citation type="journal article" date="2012" name="BMC Genomics">
        <title>Comparative genomics of the white-rot fungi, Phanerochaete carnosa and P. chrysosporium, to elucidate the genetic basis of the distinct wood types they colonize.</title>
        <authorList>
            <person name="Suzuki H."/>
            <person name="MacDonald J."/>
            <person name="Syed K."/>
            <person name="Salamov A."/>
            <person name="Hori C."/>
            <person name="Aerts A."/>
            <person name="Henrissat B."/>
            <person name="Wiebenga A."/>
            <person name="vanKuyk P.A."/>
            <person name="Barry K."/>
            <person name="Lindquist E."/>
            <person name="LaButti K."/>
            <person name="Lapidus A."/>
            <person name="Lucas S."/>
            <person name="Coutinho P."/>
            <person name="Gong Y."/>
            <person name="Samejima M."/>
            <person name="Mahadevan R."/>
            <person name="Abou-Zaid M."/>
            <person name="de Vries R.P."/>
            <person name="Igarashi K."/>
            <person name="Yadav J.S."/>
            <person name="Grigoriev I.V."/>
            <person name="Master E.R."/>
        </authorList>
    </citation>
    <scope>NUCLEOTIDE SEQUENCE [LARGE SCALE GENOMIC DNA]</scope>
    <source>
        <strain evidence="3 4">HHB-10118-sp</strain>
    </source>
</reference>
<dbReference type="GeneID" id="18912560"/>